<evidence type="ECO:0000313" key="2">
    <source>
        <dbReference type="Proteomes" id="UP000298196"/>
    </source>
</evidence>
<dbReference type="Proteomes" id="UP000298196">
    <property type="component" value="Unassembled WGS sequence"/>
</dbReference>
<sequence length="32" mass="3530">MNLTIRQYRAVLAVADLRCFTAASKDLCVTEG</sequence>
<organism evidence="1 2">
    <name type="scientific">Salmonella enterica subsp. enterica serovar Poona</name>
    <dbReference type="NCBI Taxonomy" id="436295"/>
    <lineage>
        <taxon>Bacteria</taxon>
        <taxon>Pseudomonadati</taxon>
        <taxon>Pseudomonadota</taxon>
        <taxon>Gammaproteobacteria</taxon>
        <taxon>Enterobacterales</taxon>
        <taxon>Enterobacteriaceae</taxon>
        <taxon>Salmonella</taxon>
    </lineage>
</organism>
<name>A0A4Z0LEA5_SALET</name>
<keyword evidence="2" id="KW-1185">Reference proteome</keyword>
<dbReference type="EMBL" id="PYKI01001956">
    <property type="protein sequence ID" value="TGD60440.1"/>
    <property type="molecule type" value="Genomic_DNA"/>
</dbReference>
<proteinExistence type="predicted"/>
<evidence type="ECO:0000313" key="1">
    <source>
        <dbReference type="EMBL" id="TGD60440.1"/>
    </source>
</evidence>
<protein>
    <submittedName>
        <fullName evidence="1">LysR family transcriptional regulator</fullName>
    </submittedName>
</protein>
<gene>
    <name evidence="1" type="ORF">C9F07_18890</name>
</gene>
<accession>A0A4Z0LEA5</accession>
<feature type="non-terminal residue" evidence="1">
    <location>
        <position position="32"/>
    </location>
</feature>
<comment type="caution">
    <text evidence="1">The sequence shown here is derived from an EMBL/GenBank/DDBJ whole genome shotgun (WGS) entry which is preliminary data.</text>
</comment>
<reference evidence="1 2" key="1">
    <citation type="submission" date="2018-03" db="EMBL/GenBank/DDBJ databases">
        <title>Non-Typhoidal Salmonella genome sequencing and assembly.</title>
        <authorList>
            <person name="Matchawe C."/>
        </authorList>
    </citation>
    <scope>NUCLEOTIDE SEQUENCE [LARGE SCALE GENOMIC DNA]</scope>
    <source>
        <strain evidence="1 2">22sa</strain>
    </source>
</reference>
<dbReference type="AlphaFoldDB" id="A0A4Z0LEA5"/>